<dbReference type="SUPFAM" id="SSF56281">
    <property type="entry name" value="Metallo-hydrolase/oxidoreductase"/>
    <property type="match status" value="1"/>
</dbReference>
<comment type="catalytic activity">
    <reaction evidence="1">
        <text>3',5'-cyclic CMP + H2O = CMP + H(+)</text>
        <dbReference type="Rhea" id="RHEA:72675"/>
        <dbReference type="ChEBI" id="CHEBI:15377"/>
        <dbReference type="ChEBI" id="CHEBI:15378"/>
        <dbReference type="ChEBI" id="CHEBI:58003"/>
        <dbReference type="ChEBI" id="CHEBI:60377"/>
    </reaction>
    <physiologicalReaction direction="left-to-right" evidence="1">
        <dbReference type="Rhea" id="RHEA:72676"/>
    </physiologicalReaction>
</comment>
<accession>A0ABQ4MEY0</accession>
<feature type="domain" description="Metallo-beta-lactamase" evidence="5">
    <location>
        <begin position="20"/>
        <end position="213"/>
    </location>
</feature>
<evidence type="ECO:0000256" key="2">
    <source>
        <dbReference type="ARBA" id="ARBA00034301"/>
    </source>
</evidence>
<comment type="function">
    <text evidence="2">Counteracts the endogenous Pycsar antiviral defense system. Phosphodiesterase that enables metal-dependent hydrolysis of host cyclic nucleotide Pycsar defense signals such as cCMP and cUMP.</text>
</comment>
<organism evidence="6 7">
    <name type="scientific">Paenibacillus vini</name>
    <dbReference type="NCBI Taxonomy" id="1476024"/>
    <lineage>
        <taxon>Bacteria</taxon>
        <taxon>Bacillati</taxon>
        <taxon>Bacillota</taxon>
        <taxon>Bacilli</taxon>
        <taxon>Bacillales</taxon>
        <taxon>Paenibacillaceae</taxon>
        <taxon>Paenibacillus</taxon>
    </lineage>
</organism>
<dbReference type="EMBL" id="BOSL01000012">
    <property type="protein sequence ID" value="GIP54554.1"/>
    <property type="molecule type" value="Genomic_DNA"/>
</dbReference>
<gene>
    <name evidence="6" type="ORF">J42TS3_35890</name>
</gene>
<dbReference type="Proteomes" id="UP000679992">
    <property type="component" value="Unassembled WGS sequence"/>
</dbReference>
<protein>
    <submittedName>
        <fullName evidence="6">MBL fold metallo-hydrolase</fullName>
    </submittedName>
</protein>
<dbReference type="PANTHER" id="PTHR42951:SF9">
    <property type="entry name" value="METAL-DEPENDENT HYDROLASE"/>
    <property type="match status" value="1"/>
</dbReference>
<feature type="region of interest" description="Disordered" evidence="4">
    <location>
        <begin position="235"/>
        <end position="256"/>
    </location>
</feature>
<name>A0ABQ4MEY0_9BACL</name>
<evidence type="ECO:0000313" key="7">
    <source>
        <dbReference type="Proteomes" id="UP000679992"/>
    </source>
</evidence>
<comment type="catalytic activity">
    <reaction evidence="3">
        <text>3',5'-cyclic UMP + H2O = UMP + H(+)</text>
        <dbReference type="Rhea" id="RHEA:70575"/>
        <dbReference type="ChEBI" id="CHEBI:15377"/>
        <dbReference type="ChEBI" id="CHEBI:15378"/>
        <dbReference type="ChEBI" id="CHEBI:57865"/>
        <dbReference type="ChEBI" id="CHEBI:184387"/>
    </reaction>
    <physiologicalReaction direction="left-to-right" evidence="3">
        <dbReference type="Rhea" id="RHEA:70576"/>
    </physiologicalReaction>
</comment>
<evidence type="ECO:0000313" key="6">
    <source>
        <dbReference type="EMBL" id="GIP54554.1"/>
    </source>
</evidence>
<dbReference type="SMART" id="SM00849">
    <property type="entry name" value="Lactamase_B"/>
    <property type="match status" value="1"/>
</dbReference>
<dbReference type="InterPro" id="IPR001279">
    <property type="entry name" value="Metallo-B-lactamas"/>
</dbReference>
<dbReference type="InterPro" id="IPR036866">
    <property type="entry name" value="RibonucZ/Hydroxyglut_hydro"/>
</dbReference>
<evidence type="ECO:0000256" key="3">
    <source>
        <dbReference type="ARBA" id="ARBA00048505"/>
    </source>
</evidence>
<evidence type="ECO:0000259" key="5">
    <source>
        <dbReference type="SMART" id="SM00849"/>
    </source>
</evidence>
<keyword evidence="7" id="KW-1185">Reference proteome</keyword>
<dbReference type="Pfam" id="PF00753">
    <property type="entry name" value="Lactamase_B"/>
    <property type="match status" value="1"/>
</dbReference>
<evidence type="ECO:0000256" key="1">
    <source>
        <dbReference type="ARBA" id="ARBA00034221"/>
    </source>
</evidence>
<proteinExistence type="predicted"/>
<evidence type="ECO:0000256" key="4">
    <source>
        <dbReference type="SAM" id="MobiDB-lite"/>
    </source>
</evidence>
<reference evidence="6 7" key="1">
    <citation type="submission" date="2021-03" db="EMBL/GenBank/DDBJ databases">
        <title>Antimicrobial resistance genes in bacteria isolated from Japanese honey, and their potential for conferring macrolide and lincosamide resistance in the American foulbrood pathogen Paenibacillus larvae.</title>
        <authorList>
            <person name="Okamoto M."/>
            <person name="Kumagai M."/>
            <person name="Kanamori H."/>
            <person name="Takamatsu D."/>
        </authorList>
    </citation>
    <scope>NUCLEOTIDE SEQUENCE [LARGE SCALE GENOMIC DNA]</scope>
    <source>
        <strain evidence="6 7">J42TS3</strain>
    </source>
</reference>
<dbReference type="InterPro" id="IPR050855">
    <property type="entry name" value="NDM-1-like"/>
</dbReference>
<sequence>MRIIRKNRLIQVSFLPRIFPVNCYLVEEEDGVTLIDAALPYSADGIIQAAAKTAGKPLTRIVLTHAHDDHVGALDAIKAKYPDIPVYISARDARLLEGDVTLDPSEPQTPIRGGVPKKVATRADVLLADGDRVGSLQVVASPGHTPGSISLLDTRDGALVVGDAFQTRGGIAVSGIIRPLFPFPAMATWNAETALESAIKLAALKPSLLAAGHGKMIGDPAGALAKAIEQAERKLGVTPSRTKGEGGESYVAKSGN</sequence>
<comment type="caution">
    <text evidence="6">The sequence shown here is derived from an EMBL/GenBank/DDBJ whole genome shotgun (WGS) entry which is preliminary data.</text>
</comment>
<dbReference type="Gene3D" id="3.60.15.10">
    <property type="entry name" value="Ribonuclease Z/Hydroxyacylglutathione hydrolase-like"/>
    <property type="match status" value="1"/>
</dbReference>
<dbReference type="PANTHER" id="PTHR42951">
    <property type="entry name" value="METALLO-BETA-LACTAMASE DOMAIN-CONTAINING"/>
    <property type="match status" value="1"/>
</dbReference>
<dbReference type="RefSeq" id="WP_213655817.1">
    <property type="nucleotide sequence ID" value="NZ_BOSL01000012.1"/>
</dbReference>
<dbReference type="CDD" id="cd07721">
    <property type="entry name" value="yflN-like_MBL-fold"/>
    <property type="match status" value="1"/>
</dbReference>